<dbReference type="InterPro" id="IPR029044">
    <property type="entry name" value="Nucleotide-diphossugar_trans"/>
</dbReference>
<keyword evidence="1" id="KW-0808">Transferase</keyword>
<reference evidence="1" key="1">
    <citation type="submission" date="2019-08" db="EMBL/GenBank/DDBJ databases">
        <title>Comparative genome analysis confer to the adaptation heavy metal polluted environment.</title>
        <authorList>
            <person name="Li Y."/>
        </authorList>
    </citation>
    <scope>NUCLEOTIDE SEQUENCE [LARGE SCALE GENOMIC DNA]</scope>
    <source>
        <strain evidence="1">P1</strain>
    </source>
</reference>
<dbReference type="GO" id="GO:0016740">
    <property type="term" value="F:transferase activity"/>
    <property type="evidence" value="ECO:0007669"/>
    <property type="project" value="UniProtKB-KW"/>
</dbReference>
<evidence type="ECO:0000313" key="1">
    <source>
        <dbReference type="EMBL" id="QEM11422.1"/>
    </source>
</evidence>
<evidence type="ECO:0000313" key="2">
    <source>
        <dbReference type="Proteomes" id="UP000251402"/>
    </source>
</evidence>
<gene>
    <name evidence="1" type="ORF">DEO27_015760</name>
</gene>
<dbReference type="Proteomes" id="UP000251402">
    <property type="component" value="Chromosome"/>
</dbReference>
<name>A0A5C1HZW3_9SPHI</name>
<dbReference type="AlphaFoldDB" id="A0A5C1HZW3"/>
<dbReference type="KEGG" id="mrub:DEO27_015760"/>
<dbReference type="RefSeq" id="WP_146750077.1">
    <property type="nucleotide sequence ID" value="NZ_CP043450.1"/>
</dbReference>
<sequence length="306" mass="35154">MLQKIINILYRYPKARLKTFKRFGGYTSYKKMIRLSHLMASKSAELPPVKSFEDGLPVYFLTGKKYLYQTLFCIQSLNRVTNAPLRFILVDDGSFDEDLLAQIRKQLPGAGIVTRQMIDENLNSILPEQRYPHLNHKRKVYPHIKKLTDIHTIAPSGWKVVLDSDMLFWNEPTELLNWLQNPASPIYMLDCQESYGYSRHLMEELCGSKIPELLNVGVIGMNSADVNWDKIDRWIGVLEENEGASYYLEQALTAMLLADVKAEILPSNTYIVNPDSSMVNNAAGVLHHYVDLSKDDYFTTAWKKLI</sequence>
<protein>
    <submittedName>
        <fullName evidence="1">Glycosyl transferase</fullName>
    </submittedName>
</protein>
<accession>A0A5C1HZW3</accession>
<organism evidence="1 2">
    <name type="scientific">Mucilaginibacter rubeus</name>
    <dbReference type="NCBI Taxonomy" id="2027860"/>
    <lineage>
        <taxon>Bacteria</taxon>
        <taxon>Pseudomonadati</taxon>
        <taxon>Bacteroidota</taxon>
        <taxon>Sphingobacteriia</taxon>
        <taxon>Sphingobacteriales</taxon>
        <taxon>Sphingobacteriaceae</taxon>
        <taxon>Mucilaginibacter</taxon>
    </lineage>
</organism>
<dbReference type="OrthoDB" id="759053at2"/>
<proteinExistence type="predicted"/>
<dbReference type="EMBL" id="CP043450">
    <property type="protein sequence ID" value="QEM11422.1"/>
    <property type="molecule type" value="Genomic_DNA"/>
</dbReference>
<dbReference type="SUPFAM" id="SSF53448">
    <property type="entry name" value="Nucleotide-diphospho-sugar transferases"/>
    <property type="match status" value="1"/>
</dbReference>
<dbReference type="Gene3D" id="3.90.550.10">
    <property type="entry name" value="Spore Coat Polysaccharide Biosynthesis Protein SpsA, Chain A"/>
    <property type="match status" value="1"/>
</dbReference>
<keyword evidence="2" id="KW-1185">Reference proteome</keyword>